<dbReference type="InterPro" id="IPR015813">
    <property type="entry name" value="Pyrv/PenolPyrv_kinase-like_dom"/>
</dbReference>
<protein>
    <submittedName>
        <fullName evidence="4">HpcH/HpaI aldolase/citrate lyase family protein</fullName>
    </submittedName>
</protein>
<dbReference type="Proteomes" id="UP000800036">
    <property type="component" value="Unassembled WGS sequence"/>
</dbReference>
<dbReference type="OrthoDB" id="2326446at2759"/>
<evidence type="ECO:0000259" key="3">
    <source>
        <dbReference type="Pfam" id="PF03328"/>
    </source>
</evidence>
<keyword evidence="2 4" id="KW-0456">Lyase</keyword>
<dbReference type="InterPro" id="IPR050251">
    <property type="entry name" value="HpcH-HpaI_aldolase"/>
</dbReference>
<feature type="domain" description="HpcH/HpaI aldolase/citrate lyase" evidence="3">
    <location>
        <begin position="41"/>
        <end position="239"/>
    </location>
</feature>
<gene>
    <name evidence="4" type="ORF">BU23DRAFT_633888</name>
</gene>
<dbReference type="SUPFAM" id="SSF51621">
    <property type="entry name" value="Phosphoenolpyruvate/pyruvate domain"/>
    <property type="match status" value="1"/>
</dbReference>
<organism evidence="4 5">
    <name type="scientific">Bimuria novae-zelandiae CBS 107.79</name>
    <dbReference type="NCBI Taxonomy" id="1447943"/>
    <lineage>
        <taxon>Eukaryota</taxon>
        <taxon>Fungi</taxon>
        <taxon>Dikarya</taxon>
        <taxon>Ascomycota</taxon>
        <taxon>Pezizomycotina</taxon>
        <taxon>Dothideomycetes</taxon>
        <taxon>Pleosporomycetidae</taxon>
        <taxon>Pleosporales</taxon>
        <taxon>Massarineae</taxon>
        <taxon>Didymosphaeriaceae</taxon>
        <taxon>Bimuria</taxon>
    </lineage>
</organism>
<evidence type="ECO:0000256" key="2">
    <source>
        <dbReference type="ARBA" id="ARBA00023239"/>
    </source>
</evidence>
<dbReference type="InterPro" id="IPR005000">
    <property type="entry name" value="Aldolase/citrate-lyase_domain"/>
</dbReference>
<dbReference type="Gene3D" id="3.20.20.60">
    <property type="entry name" value="Phosphoenolpyruvate-binding domains"/>
    <property type="match status" value="1"/>
</dbReference>
<accession>A0A6A5UH60</accession>
<keyword evidence="1" id="KW-0479">Metal-binding</keyword>
<dbReference type="InterPro" id="IPR040442">
    <property type="entry name" value="Pyrv_kinase-like_dom_sf"/>
</dbReference>
<dbReference type="GO" id="GO:0046872">
    <property type="term" value="F:metal ion binding"/>
    <property type="evidence" value="ECO:0007669"/>
    <property type="project" value="UniProtKB-KW"/>
</dbReference>
<keyword evidence="5" id="KW-1185">Reference proteome</keyword>
<dbReference type="EMBL" id="ML976806">
    <property type="protein sequence ID" value="KAF1964098.1"/>
    <property type="molecule type" value="Genomic_DNA"/>
</dbReference>
<sequence>MLDAKAYNALDLAQPTDFRSMLKSGELLWGTSCRIPHEEAARIVATLPHQFCFLDAEHSPLNPTLLASLIKTIQYTSSGSMVPYVRLAPNMPDLINYVLLAGAGGIVQPHVQNAEQARKLVSLAKFPPLGNRSYPPLALFGKQTRTKPGQTVYDVWNDHAAIFAQIEDIEGVENVEEIAAVPGIDALMVGAGDLRCSMGLEVGSQDGDEPVFLAALEKIQRAADANGLAVLGFAMTNEILERRLKLGWRAFIVHSDGAGVFKSGSKNFEDNVLFAHELQQQGSNEVNKVNGTNGVRKVNGIKT</sequence>
<dbReference type="AlphaFoldDB" id="A0A6A5UH60"/>
<evidence type="ECO:0000313" key="4">
    <source>
        <dbReference type="EMBL" id="KAF1964098.1"/>
    </source>
</evidence>
<evidence type="ECO:0000313" key="5">
    <source>
        <dbReference type="Proteomes" id="UP000800036"/>
    </source>
</evidence>
<reference evidence="4" key="1">
    <citation type="journal article" date="2020" name="Stud. Mycol.">
        <title>101 Dothideomycetes genomes: a test case for predicting lifestyles and emergence of pathogens.</title>
        <authorList>
            <person name="Haridas S."/>
            <person name="Albert R."/>
            <person name="Binder M."/>
            <person name="Bloem J."/>
            <person name="Labutti K."/>
            <person name="Salamov A."/>
            <person name="Andreopoulos B."/>
            <person name="Baker S."/>
            <person name="Barry K."/>
            <person name="Bills G."/>
            <person name="Bluhm B."/>
            <person name="Cannon C."/>
            <person name="Castanera R."/>
            <person name="Culley D."/>
            <person name="Daum C."/>
            <person name="Ezra D."/>
            <person name="Gonzalez J."/>
            <person name="Henrissat B."/>
            <person name="Kuo A."/>
            <person name="Liang C."/>
            <person name="Lipzen A."/>
            <person name="Lutzoni F."/>
            <person name="Magnuson J."/>
            <person name="Mondo S."/>
            <person name="Nolan M."/>
            <person name="Ohm R."/>
            <person name="Pangilinan J."/>
            <person name="Park H.-J."/>
            <person name="Ramirez L."/>
            <person name="Alfaro M."/>
            <person name="Sun H."/>
            <person name="Tritt A."/>
            <person name="Yoshinaga Y."/>
            <person name="Zwiers L.-H."/>
            <person name="Turgeon B."/>
            <person name="Goodwin S."/>
            <person name="Spatafora J."/>
            <person name="Crous P."/>
            <person name="Grigoriev I."/>
        </authorList>
    </citation>
    <scope>NUCLEOTIDE SEQUENCE</scope>
    <source>
        <strain evidence="4">CBS 107.79</strain>
    </source>
</reference>
<name>A0A6A5UH60_9PLEO</name>
<dbReference type="PANTHER" id="PTHR30502">
    <property type="entry name" value="2-KETO-3-DEOXY-L-RHAMNONATE ALDOLASE"/>
    <property type="match status" value="1"/>
</dbReference>
<proteinExistence type="predicted"/>
<dbReference type="GO" id="GO:0016832">
    <property type="term" value="F:aldehyde-lyase activity"/>
    <property type="evidence" value="ECO:0007669"/>
    <property type="project" value="TreeGrafter"/>
</dbReference>
<evidence type="ECO:0000256" key="1">
    <source>
        <dbReference type="ARBA" id="ARBA00022723"/>
    </source>
</evidence>
<dbReference type="PANTHER" id="PTHR30502:SF8">
    <property type="entry name" value="SYNTHASE, PUTATIVE-RELATED"/>
    <property type="match status" value="1"/>
</dbReference>
<dbReference type="Pfam" id="PF03328">
    <property type="entry name" value="HpcH_HpaI"/>
    <property type="match status" value="1"/>
</dbReference>
<dbReference type="GO" id="GO:0005737">
    <property type="term" value="C:cytoplasm"/>
    <property type="evidence" value="ECO:0007669"/>
    <property type="project" value="TreeGrafter"/>
</dbReference>